<feature type="region of interest" description="Disordered" evidence="1">
    <location>
        <begin position="1"/>
        <end position="22"/>
    </location>
</feature>
<protein>
    <submittedName>
        <fullName evidence="2">Uncharacterized protein</fullName>
    </submittedName>
</protein>
<evidence type="ECO:0000256" key="1">
    <source>
        <dbReference type="SAM" id="MobiDB-lite"/>
    </source>
</evidence>
<feature type="compositionally biased region" description="Low complexity" evidence="1">
    <location>
        <begin position="1"/>
        <end position="14"/>
    </location>
</feature>
<name>A0A401JF18_9PROT</name>
<comment type="caution">
    <text evidence="2">The sequence shown here is derived from an EMBL/GenBank/DDBJ whole genome shotgun (WGS) entry which is preliminary data.</text>
</comment>
<proteinExistence type="predicted"/>
<dbReference type="RefSeq" id="WP_124705015.1">
    <property type="nucleotide sequence ID" value="NZ_BGOW01000017.1"/>
</dbReference>
<dbReference type="EMBL" id="BGOW01000017">
    <property type="protein sequence ID" value="GBL46227.1"/>
    <property type="molecule type" value="Genomic_DNA"/>
</dbReference>
<accession>A0A401JF18</accession>
<dbReference type="AlphaFoldDB" id="A0A401JF18"/>
<reference evidence="2 3" key="1">
    <citation type="journal article" date="2019" name="Front. Microbiol.">
        <title>Genomes of Neutrophilic Sulfur-Oxidizing Chemolithoautotrophs Representing 9 Proteobacterial Species From 8 Genera.</title>
        <authorList>
            <person name="Watanabe T."/>
            <person name="Kojima H."/>
            <person name="Umezawa K."/>
            <person name="Hori C."/>
            <person name="Takasuka T.E."/>
            <person name="Kato Y."/>
            <person name="Fukui M."/>
        </authorList>
    </citation>
    <scope>NUCLEOTIDE SEQUENCE [LARGE SCALE GENOMIC DNA]</scope>
    <source>
        <strain evidence="2 3">TTN</strain>
    </source>
</reference>
<sequence length="61" mass="6518">MAAKKTKPDAAAPTGHQVLSPLNHDGVLYAVGDTVELDDEEMIAKLREQGVIHHPDTDAAE</sequence>
<gene>
    <name evidence="2" type="ORF">SFMTTN_2040</name>
</gene>
<organism evidence="2 3">
    <name type="scientific">Sulfuriferula multivorans</name>
    <dbReference type="NCBI Taxonomy" id="1559896"/>
    <lineage>
        <taxon>Bacteria</taxon>
        <taxon>Pseudomonadati</taxon>
        <taxon>Pseudomonadota</taxon>
        <taxon>Betaproteobacteria</taxon>
        <taxon>Nitrosomonadales</taxon>
        <taxon>Sulfuricellaceae</taxon>
        <taxon>Sulfuriferula</taxon>
    </lineage>
</organism>
<evidence type="ECO:0000313" key="3">
    <source>
        <dbReference type="Proteomes" id="UP000286806"/>
    </source>
</evidence>
<dbReference type="Proteomes" id="UP000286806">
    <property type="component" value="Unassembled WGS sequence"/>
</dbReference>
<evidence type="ECO:0000313" key="2">
    <source>
        <dbReference type="EMBL" id="GBL46227.1"/>
    </source>
</evidence>
<keyword evidence="3" id="KW-1185">Reference proteome</keyword>